<proteinExistence type="predicted"/>
<dbReference type="Proteomes" id="UP000662747">
    <property type="component" value="Chromosome"/>
</dbReference>
<sequence length="283" mass="32579">MAMFYVLRPTQALRQWLEERNVPRWMWLDRPHVWSQMGVGDHDYVGQEENAQTFLKLAVLASFQGDLERATHSPIHVMADHEEVRRQVLGELLGPPPLTVEVFDRWWFLEPAEGLHTVEGTIGHTPVPTLRKVRGPEVLSPTVDAESYTGRRIHPVGQWWEDSIREREEDVPRLQVAVSWVLERLTEKTPHRTCVIRTRPFSLGARVQDVLHVPGWTLHERGASLLEGIKLTLEEPVWGFEDVWNFTYRVYAGERRSVSKGTASLQLEKSGESWTVRSGSLEP</sequence>
<keyword evidence="2" id="KW-1185">Reference proteome</keyword>
<dbReference type="EMBL" id="CP071090">
    <property type="protein sequence ID" value="QSQ28501.1"/>
    <property type="molecule type" value="Genomic_DNA"/>
</dbReference>
<gene>
    <name evidence="1" type="ORF">JY651_42675</name>
</gene>
<evidence type="ECO:0000313" key="2">
    <source>
        <dbReference type="Proteomes" id="UP000662747"/>
    </source>
</evidence>
<name>A0ABX7PDD7_9BACT</name>
<evidence type="ECO:0000313" key="1">
    <source>
        <dbReference type="EMBL" id="QSQ28501.1"/>
    </source>
</evidence>
<accession>A0ABX7PDD7</accession>
<reference evidence="1 2" key="1">
    <citation type="submission" date="2021-02" db="EMBL/GenBank/DDBJ databases">
        <title>De Novo genome assembly of isolated myxobacteria.</title>
        <authorList>
            <person name="Stevens D.C."/>
        </authorList>
    </citation>
    <scope>NUCLEOTIDE SEQUENCE [LARGE SCALE GENOMIC DNA]</scope>
    <source>
        <strain evidence="2">SCPEA02</strain>
    </source>
</reference>
<organism evidence="1 2">
    <name type="scientific">Pyxidicoccus parkwayensis</name>
    <dbReference type="NCBI Taxonomy" id="2813578"/>
    <lineage>
        <taxon>Bacteria</taxon>
        <taxon>Pseudomonadati</taxon>
        <taxon>Myxococcota</taxon>
        <taxon>Myxococcia</taxon>
        <taxon>Myxococcales</taxon>
        <taxon>Cystobacterineae</taxon>
        <taxon>Myxococcaceae</taxon>
        <taxon>Pyxidicoccus</taxon>
    </lineage>
</organism>
<protein>
    <submittedName>
        <fullName evidence="1">Uncharacterized protein</fullName>
    </submittedName>
</protein>